<dbReference type="InterPro" id="IPR050204">
    <property type="entry name" value="AraC_XylS_family_regulators"/>
</dbReference>
<dbReference type="PROSITE" id="PS01124">
    <property type="entry name" value="HTH_ARAC_FAMILY_2"/>
    <property type="match status" value="1"/>
</dbReference>
<reference evidence="5 6" key="1">
    <citation type="submission" date="2016-10" db="EMBL/GenBank/DDBJ databases">
        <authorList>
            <person name="de Groot N.N."/>
        </authorList>
    </citation>
    <scope>NUCLEOTIDE SEQUENCE [LARGE SCALE GENOMIC DNA]</scope>
    <source>
        <strain evidence="5 6">CPCC 202699</strain>
    </source>
</reference>
<evidence type="ECO:0000256" key="1">
    <source>
        <dbReference type="ARBA" id="ARBA00023015"/>
    </source>
</evidence>
<accession>A0A1H3T0I3</accession>
<dbReference type="Gene3D" id="1.10.10.60">
    <property type="entry name" value="Homeodomain-like"/>
    <property type="match status" value="1"/>
</dbReference>
<organism evidence="5 6">
    <name type="scientific">Amycolatopsis xylanica</name>
    <dbReference type="NCBI Taxonomy" id="589385"/>
    <lineage>
        <taxon>Bacteria</taxon>
        <taxon>Bacillati</taxon>
        <taxon>Actinomycetota</taxon>
        <taxon>Actinomycetes</taxon>
        <taxon>Pseudonocardiales</taxon>
        <taxon>Pseudonocardiaceae</taxon>
        <taxon>Amycolatopsis</taxon>
    </lineage>
</organism>
<evidence type="ECO:0000313" key="6">
    <source>
        <dbReference type="Proteomes" id="UP000199515"/>
    </source>
</evidence>
<name>A0A1H3T0I3_9PSEU</name>
<dbReference type="PANTHER" id="PTHR46796:SF15">
    <property type="entry name" value="BLL1074 PROTEIN"/>
    <property type="match status" value="1"/>
</dbReference>
<dbReference type="Pfam" id="PF12833">
    <property type="entry name" value="HTH_18"/>
    <property type="match status" value="1"/>
</dbReference>
<keyword evidence="6" id="KW-1185">Reference proteome</keyword>
<dbReference type="SUPFAM" id="SSF46689">
    <property type="entry name" value="Homeodomain-like"/>
    <property type="match status" value="1"/>
</dbReference>
<dbReference type="PANTHER" id="PTHR46796">
    <property type="entry name" value="HTH-TYPE TRANSCRIPTIONAL ACTIVATOR RHAS-RELATED"/>
    <property type="match status" value="1"/>
</dbReference>
<sequence length="270" mass="29453">MSVEWAVGRPHPAVRHLVARYVGYTQESVTLEVHRGLPSRYVTMIISLAEPIRLLEAAGFGALSTQGMVGGMHVGPALIAQDRFQSGIHLELNPLGVRALLGVSAASLAGQVVELEQFALGSLPDRLRSAPDWASRFSILDTVLTASAASVDVPREVGWAWRSMIGAGGQLRVASLADEIGWSRRHFGERFRAEVGLSPKQAARVLRFERAAWKLRGGQLDLASLAVECGYYDQAHLSNEWRALAGCSPRTWILEELPFLQDSDVFALDT</sequence>
<dbReference type="RefSeq" id="WP_091300058.1">
    <property type="nucleotide sequence ID" value="NZ_FNON01000016.1"/>
</dbReference>
<gene>
    <name evidence="5" type="ORF">SAMN05421504_116101</name>
</gene>
<proteinExistence type="predicted"/>
<keyword evidence="2" id="KW-0238">DNA-binding</keyword>
<dbReference type="GO" id="GO:0043565">
    <property type="term" value="F:sequence-specific DNA binding"/>
    <property type="evidence" value="ECO:0007669"/>
    <property type="project" value="InterPro"/>
</dbReference>
<keyword evidence="3" id="KW-0804">Transcription</keyword>
<dbReference type="STRING" id="589385.SAMN05421504_116101"/>
<feature type="domain" description="HTH araC/xylS-type" evidence="4">
    <location>
        <begin position="171"/>
        <end position="255"/>
    </location>
</feature>
<evidence type="ECO:0000259" key="4">
    <source>
        <dbReference type="PROSITE" id="PS01124"/>
    </source>
</evidence>
<evidence type="ECO:0000256" key="2">
    <source>
        <dbReference type="ARBA" id="ARBA00023125"/>
    </source>
</evidence>
<dbReference type="InterPro" id="IPR009057">
    <property type="entry name" value="Homeodomain-like_sf"/>
</dbReference>
<evidence type="ECO:0000313" key="5">
    <source>
        <dbReference type="EMBL" id="SDZ43388.1"/>
    </source>
</evidence>
<dbReference type="AlphaFoldDB" id="A0A1H3T0I3"/>
<protein>
    <submittedName>
        <fullName evidence="5">Helix-turn-helix domain-containing protein</fullName>
    </submittedName>
</protein>
<dbReference type="Proteomes" id="UP000199515">
    <property type="component" value="Unassembled WGS sequence"/>
</dbReference>
<evidence type="ECO:0000256" key="3">
    <source>
        <dbReference type="ARBA" id="ARBA00023163"/>
    </source>
</evidence>
<keyword evidence="1" id="KW-0805">Transcription regulation</keyword>
<dbReference type="OrthoDB" id="2559672at2"/>
<dbReference type="InterPro" id="IPR018060">
    <property type="entry name" value="HTH_AraC"/>
</dbReference>
<dbReference type="EMBL" id="FNON01000016">
    <property type="protein sequence ID" value="SDZ43388.1"/>
    <property type="molecule type" value="Genomic_DNA"/>
</dbReference>
<dbReference type="GO" id="GO:0003700">
    <property type="term" value="F:DNA-binding transcription factor activity"/>
    <property type="evidence" value="ECO:0007669"/>
    <property type="project" value="InterPro"/>
</dbReference>
<dbReference type="SMART" id="SM00342">
    <property type="entry name" value="HTH_ARAC"/>
    <property type="match status" value="1"/>
</dbReference>